<dbReference type="InterPro" id="IPR050879">
    <property type="entry name" value="Acyltransferase_3"/>
</dbReference>
<proteinExistence type="predicted"/>
<dbReference type="GO" id="GO:0016746">
    <property type="term" value="F:acyltransferase activity"/>
    <property type="evidence" value="ECO:0007669"/>
    <property type="project" value="UniProtKB-KW"/>
</dbReference>
<feature type="transmembrane region" description="Helical" evidence="1">
    <location>
        <begin position="55"/>
        <end position="73"/>
    </location>
</feature>
<dbReference type="RefSeq" id="WP_377460098.1">
    <property type="nucleotide sequence ID" value="NZ_JBHLUB010000031.1"/>
</dbReference>
<sequence>MSVAPARRKRRSLSFDFLQRGLPPRHFRPELHGVRGLAILGVVLFHLFGDGRVSGGIDIFLAISGFLFTAMLLREAATSKGSINLSKYFARLIRRIIIPAVIVVAATLALGLWVKPETDHHQLWAEARASALYFENVELINSQLAYGAAGPETSPFQHYWSLSVQGQFYLLWPLVAVIAVLVARYLRRSASSVMAVAVGAIFIASLVYALYYGSFNQDEAYLMTRTRMWELAFGGLLALLGARLTLPEWLRVPAGWLGLALIVSCGFVIDGAQEFPGLLAFWPLGGLALVLAAAGPQGGLADPRGSATRFLSNPVFGWIGDRAYGLYLWHWPLLIFYMEFRQREAVGLAGAAVVLATTVLLAELMYRLIERPIAQRKVLTIDWRVLAAGATVMLLIGIGMSAAVESTVPEPDPVAFDPDIWDWDTYPGAQAALAGNSEMDGTETFLPDPATLNTFEPQYYTKGCRQSARNAPGTDEIVVCEDENMPESPRRTVVIAGGSHAGQWEAVWLRLGQEHNWEVLIVDKSGCVFADYSGDPNKSSCQGWLDHFMDWL</sequence>
<feature type="domain" description="Acyltransferase 3" evidence="2">
    <location>
        <begin position="30"/>
        <end position="362"/>
    </location>
</feature>
<comment type="caution">
    <text evidence="3">The sequence shown here is derived from an EMBL/GenBank/DDBJ whole genome shotgun (WGS) entry which is preliminary data.</text>
</comment>
<feature type="transmembrane region" description="Helical" evidence="1">
    <location>
        <begin position="315"/>
        <end position="333"/>
    </location>
</feature>
<accession>A0ABV6PC82</accession>
<keyword evidence="3" id="KW-0012">Acyltransferase</keyword>
<feature type="transmembrane region" description="Helical" evidence="1">
    <location>
        <begin position="249"/>
        <end position="269"/>
    </location>
</feature>
<protein>
    <submittedName>
        <fullName evidence="3">Acyltransferase family protein</fullName>
        <ecNumber evidence="3">2.3.-.-</ecNumber>
    </submittedName>
</protein>
<dbReference type="Pfam" id="PF01757">
    <property type="entry name" value="Acyl_transf_3"/>
    <property type="match status" value="1"/>
</dbReference>
<feature type="transmembrane region" description="Helical" evidence="1">
    <location>
        <begin position="93"/>
        <end position="114"/>
    </location>
</feature>
<keyword evidence="1" id="KW-0472">Membrane</keyword>
<dbReference type="EC" id="2.3.-.-" evidence="3"/>
<gene>
    <name evidence="3" type="ORF">ACFFFR_10090</name>
</gene>
<name>A0ABV6PC82_9MICC</name>
<dbReference type="InterPro" id="IPR002656">
    <property type="entry name" value="Acyl_transf_3_dom"/>
</dbReference>
<dbReference type="EMBL" id="JBHLUB010000031">
    <property type="protein sequence ID" value="MFC0582724.1"/>
    <property type="molecule type" value="Genomic_DNA"/>
</dbReference>
<dbReference type="PANTHER" id="PTHR23028">
    <property type="entry name" value="ACETYLTRANSFERASE"/>
    <property type="match status" value="1"/>
</dbReference>
<feature type="transmembrane region" description="Helical" evidence="1">
    <location>
        <begin position="168"/>
        <end position="186"/>
    </location>
</feature>
<feature type="transmembrane region" description="Helical" evidence="1">
    <location>
        <begin position="193"/>
        <end position="214"/>
    </location>
</feature>
<feature type="transmembrane region" description="Helical" evidence="1">
    <location>
        <begin position="32"/>
        <end position="49"/>
    </location>
</feature>
<evidence type="ECO:0000259" key="2">
    <source>
        <dbReference type="Pfam" id="PF01757"/>
    </source>
</evidence>
<feature type="transmembrane region" description="Helical" evidence="1">
    <location>
        <begin position="275"/>
        <end position="294"/>
    </location>
</feature>
<organism evidence="3 4">
    <name type="scientific">Micrococcoides hystricis</name>
    <dbReference type="NCBI Taxonomy" id="1572761"/>
    <lineage>
        <taxon>Bacteria</taxon>
        <taxon>Bacillati</taxon>
        <taxon>Actinomycetota</taxon>
        <taxon>Actinomycetes</taxon>
        <taxon>Micrococcales</taxon>
        <taxon>Micrococcaceae</taxon>
        <taxon>Micrococcoides</taxon>
    </lineage>
</organism>
<keyword evidence="1" id="KW-0812">Transmembrane</keyword>
<evidence type="ECO:0000256" key="1">
    <source>
        <dbReference type="SAM" id="Phobius"/>
    </source>
</evidence>
<reference evidence="3 4" key="1">
    <citation type="submission" date="2024-09" db="EMBL/GenBank/DDBJ databases">
        <authorList>
            <person name="Sun Q."/>
            <person name="Mori K."/>
        </authorList>
    </citation>
    <scope>NUCLEOTIDE SEQUENCE [LARGE SCALE GENOMIC DNA]</scope>
    <source>
        <strain evidence="3 4">NCAIM B.02604</strain>
    </source>
</reference>
<evidence type="ECO:0000313" key="4">
    <source>
        <dbReference type="Proteomes" id="UP001589862"/>
    </source>
</evidence>
<dbReference type="PANTHER" id="PTHR23028:SF53">
    <property type="entry name" value="ACYL_TRANSF_3 DOMAIN-CONTAINING PROTEIN"/>
    <property type="match status" value="1"/>
</dbReference>
<feature type="transmembrane region" description="Helical" evidence="1">
    <location>
        <begin position="345"/>
        <end position="364"/>
    </location>
</feature>
<evidence type="ECO:0000313" key="3">
    <source>
        <dbReference type="EMBL" id="MFC0582724.1"/>
    </source>
</evidence>
<keyword evidence="1" id="KW-1133">Transmembrane helix</keyword>
<keyword evidence="3" id="KW-0808">Transferase</keyword>
<dbReference type="Proteomes" id="UP001589862">
    <property type="component" value="Unassembled WGS sequence"/>
</dbReference>
<keyword evidence="4" id="KW-1185">Reference proteome</keyword>